<sequence length="122" mass="13861">MIENPLKELRKLEAPTDRLDYDLRGWDPVEYEYLKVYPAFNSESKISEYTEDGDLIRMGLQPKYTCQERQKLVALVSNLDGQVNMTCPVGKLVGAMVQPLHFGPSANLHVVGPKLTTSYEEK</sequence>
<accession>A0AAV0B944</accession>
<reference evidence="1" key="1">
    <citation type="submission" date="2022-06" db="EMBL/GenBank/DDBJ databases">
        <authorList>
            <consortium name="SYNGENTA / RWTH Aachen University"/>
        </authorList>
    </citation>
    <scope>NUCLEOTIDE SEQUENCE</scope>
</reference>
<comment type="caution">
    <text evidence="1">The sequence shown here is derived from an EMBL/GenBank/DDBJ whole genome shotgun (WGS) entry which is preliminary data.</text>
</comment>
<evidence type="ECO:0000313" key="1">
    <source>
        <dbReference type="EMBL" id="CAH7682744.1"/>
    </source>
</evidence>
<proteinExistence type="predicted"/>
<dbReference type="AlphaFoldDB" id="A0AAV0B944"/>
<gene>
    <name evidence="1" type="ORF">PPACK8108_LOCUS15818</name>
</gene>
<dbReference type="EMBL" id="CALTRL010004261">
    <property type="protein sequence ID" value="CAH7682744.1"/>
    <property type="molecule type" value="Genomic_DNA"/>
</dbReference>
<protein>
    <submittedName>
        <fullName evidence="1">Uncharacterized protein</fullName>
    </submittedName>
</protein>
<organism evidence="1 2">
    <name type="scientific">Phakopsora pachyrhizi</name>
    <name type="common">Asian soybean rust disease fungus</name>
    <dbReference type="NCBI Taxonomy" id="170000"/>
    <lineage>
        <taxon>Eukaryota</taxon>
        <taxon>Fungi</taxon>
        <taxon>Dikarya</taxon>
        <taxon>Basidiomycota</taxon>
        <taxon>Pucciniomycotina</taxon>
        <taxon>Pucciniomycetes</taxon>
        <taxon>Pucciniales</taxon>
        <taxon>Phakopsoraceae</taxon>
        <taxon>Phakopsora</taxon>
    </lineage>
</organism>
<evidence type="ECO:0000313" key="2">
    <source>
        <dbReference type="Proteomes" id="UP001153365"/>
    </source>
</evidence>
<dbReference type="Proteomes" id="UP001153365">
    <property type="component" value="Unassembled WGS sequence"/>
</dbReference>
<name>A0AAV0B944_PHAPC</name>
<keyword evidence="2" id="KW-1185">Reference proteome</keyword>